<dbReference type="PANTHER" id="PTHR30404">
    <property type="entry name" value="N-ACETYLMURAMOYL-L-ALANINE AMIDASE"/>
    <property type="match status" value="1"/>
</dbReference>
<dbReference type="CDD" id="cd02696">
    <property type="entry name" value="MurNAc-LAA"/>
    <property type="match status" value="1"/>
</dbReference>
<keyword evidence="3" id="KW-1185">Reference proteome</keyword>
<dbReference type="Gene3D" id="3.40.630.40">
    <property type="entry name" value="Zn-dependent exopeptidases"/>
    <property type="match status" value="1"/>
</dbReference>
<feature type="domain" description="SPOR" evidence="1">
    <location>
        <begin position="183"/>
        <end position="256"/>
    </location>
</feature>
<evidence type="ECO:0000259" key="1">
    <source>
        <dbReference type="PROSITE" id="PS51724"/>
    </source>
</evidence>
<dbReference type="Gene3D" id="3.30.70.1070">
    <property type="entry name" value="Sporulation related repeat"/>
    <property type="match status" value="1"/>
</dbReference>
<reference evidence="2 3" key="1">
    <citation type="submission" date="2020-08" db="EMBL/GenBank/DDBJ databases">
        <title>Genome public.</title>
        <authorList>
            <person name="Liu C."/>
            <person name="Sun Q."/>
        </authorList>
    </citation>
    <scope>NUCLEOTIDE SEQUENCE [LARGE SCALE GENOMIC DNA]</scope>
    <source>
        <strain evidence="2 3">NSJ-46</strain>
    </source>
</reference>
<dbReference type="EMBL" id="JACRSZ010000003">
    <property type="protein sequence ID" value="MBC8572410.1"/>
    <property type="molecule type" value="Genomic_DNA"/>
</dbReference>
<accession>A0ABR7N8C0</accession>
<dbReference type="Pfam" id="PF05036">
    <property type="entry name" value="SPOR"/>
    <property type="match status" value="1"/>
</dbReference>
<dbReference type="InterPro" id="IPR036680">
    <property type="entry name" value="SPOR-like_sf"/>
</dbReference>
<protein>
    <submittedName>
        <fullName evidence="2">N-acetylmuramoyl-L-alanine amidase</fullName>
    </submittedName>
</protein>
<comment type="caution">
    <text evidence="2">The sequence shown here is derived from an EMBL/GenBank/DDBJ whole genome shotgun (WGS) entry which is preliminary data.</text>
</comment>
<evidence type="ECO:0000313" key="3">
    <source>
        <dbReference type="Proteomes" id="UP000657421"/>
    </source>
</evidence>
<dbReference type="PANTHER" id="PTHR30404:SF8">
    <property type="entry name" value="AUTOLYSIN PH-RELATED"/>
    <property type="match status" value="1"/>
</dbReference>
<dbReference type="InterPro" id="IPR007730">
    <property type="entry name" value="SPOR-like_dom"/>
</dbReference>
<dbReference type="PROSITE" id="PS51724">
    <property type="entry name" value="SPOR"/>
    <property type="match status" value="1"/>
</dbReference>
<gene>
    <name evidence="2" type="ORF">H8716_04810</name>
</gene>
<sequence length="256" mass="28667">MAKIAIDAGHGGADPGAVYQGRQEKDDNLKLALAVGERLQNAGTDVFYTRTEDIYQTPYQKAMAANESGADFLVSLHRNSSEYPNQYTGVETLVYDNKGEKAEVAEAINSGLENIGFRNNGVKIRPGLVILRRSRMPAVLVETGFINSEEDNRLFDEEFDRIADSIADSILQTVAKNEDAVQEREEVYYRVQTGAFRNRENALRQQEKLSAEGYPAFLVENNGYYLVQVGAFRKLENAVRMEAALRENGYQTYITT</sequence>
<proteinExistence type="predicted"/>
<dbReference type="RefSeq" id="WP_249307388.1">
    <property type="nucleotide sequence ID" value="NZ_JACRSZ010000003.1"/>
</dbReference>
<dbReference type="SUPFAM" id="SSF110997">
    <property type="entry name" value="Sporulation related repeat"/>
    <property type="match status" value="1"/>
</dbReference>
<dbReference type="Proteomes" id="UP000657421">
    <property type="component" value="Unassembled WGS sequence"/>
</dbReference>
<dbReference type="SMART" id="SM00646">
    <property type="entry name" value="Ami_3"/>
    <property type="match status" value="1"/>
</dbReference>
<evidence type="ECO:0000313" key="2">
    <source>
        <dbReference type="EMBL" id="MBC8572410.1"/>
    </source>
</evidence>
<name>A0ABR7N8C0_9FIRM</name>
<dbReference type="Pfam" id="PF01520">
    <property type="entry name" value="Amidase_3"/>
    <property type="match status" value="1"/>
</dbReference>
<dbReference type="SUPFAM" id="SSF53187">
    <property type="entry name" value="Zn-dependent exopeptidases"/>
    <property type="match status" value="1"/>
</dbReference>
<dbReference type="InterPro" id="IPR050695">
    <property type="entry name" value="N-acetylmuramoyl_amidase_3"/>
</dbReference>
<dbReference type="InterPro" id="IPR002508">
    <property type="entry name" value="MurNAc-LAA_cat"/>
</dbReference>
<organism evidence="2 3">
    <name type="scientific">Jingyaoa shaoxingensis</name>
    <dbReference type="NCBI Taxonomy" id="2763671"/>
    <lineage>
        <taxon>Bacteria</taxon>
        <taxon>Bacillati</taxon>
        <taxon>Bacillota</taxon>
        <taxon>Clostridia</taxon>
        <taxon>Lachnospirales</taxon>
        <taxon>Lachnospiraceae</taxon>
        <taxon>Jingyaoa</taxon>
    </lineage>
</organism>